<dbReference type="EMBL" id="GGEC01021172">
    <property type="protein sequence ID" value="MBX01656.1"/>
    <property type="molecule type" value="Transcribed_RNA"/>
</dbReference>
<dbReference type="AlphaFoldDB" id="A0A2P2K7G3"/>
<proteinExistence type="predicted"/>
<sequence>MTKSGSLFFCHIKWSWHMKLNYLEFPTISISTIGENIKCFLRSFILIILLIIRPRQQNHTRPHKTAHIINVTIGIIITK</sequence>
<accession>A0A2P2K7G3</accession>
<organism evidence="1">
    <name type="scientific">Rhizophora mucronata</name>
    <name type="common">Asiatic mangrove</name>
    <dbReference type="NCBI Taxonomy" id="61149"/>
    <lineage>
        <taxon>Eukaryota</taxon>
        <taxon>Viridiplantae</taxon>
        <taxon>Streptophyta</taxon>
        <taxon>Embryophyta</taxon>
        <taxon>Tracheophyta</taxon>
        <taxon>Spermatophyta</taxon>
        <taxon>Magnoliopsida</taxon>
        <taxon>eudicotyledons</taxon>
        <taxon>Gunneridae</taxon>
        <taxon>Pentapetalae</taxon>
        <taxon>rosids</taxon>
        <taxon>fabids</taxon>
        <taxon>Malpighiales</taxon>
        <taxon>Rhizophoraceae</taxon>
        <taxon>Rhizophora</taxon>
    </lineage>
</organism>
<reference evidence="1" key="1">
    <citation type="submission" date="2018-02" db="EMBL/GenBank/DDBJ databases">
        <title>Rhizophora mucronata_Transcriptome.</title>
        <authorList>
            <person name="Meera S.P."/>
            <person name="Sreeshan A."/>
            <person name="Augustine A."/>
        </authorList>
    </citation>
    <scope>NUCLEOTIDE SEQUENCE</scope>
    <source>
        <tissue evidence="1">Leaf</tissue>
    </source>
</reference>
<name>A0A2P2K7G3_RHIMU</name>
<protein>
    <submittedName>
        <fullName evidence="1">Agmatine deiminase</fullName>
    </submittedName>
</protein>
<evidence type="ECO:0000313" key="1">
    <source>
        <dbReference type="EMBL" id="MBX01656.1"/>
    </source>
</evidence>